<dbReference type="EMBL" id="CP071446">
    <property type="protein sequence ID" value="QTA38360.1"/>
    <property type="molecule type" value="Genomic_DNA"/>
</dbReference>
<dbReference type="CDD" id="cd00886">
    <property type="entry name" value="MogA_MoaB"/>
    <property type="match status" value="1"/>
</dbReference>
<dbReference type="PANTHER" id="PTHR43764">
    <property type="entry name" value="MOLYBDENUM COFACTOR BIOSYNTHESIS"/>
    <property type="match status" value="1"/>
</dbReference>
<dbReference type="SUPFAM" id="SSF53218">
    <property type="entry name" value="Molybdenum cofactor biosynthesis proteins"/>
    <property type="match status" value="1"/>
</dbReference>
<keyword evidence="5" id="KW-1185">Reference proteome</keyword>
<comment type="pathway">
    <text evidence="1">Cofactor biosynthesis; molybdopterin biosynthesis.</text>
</comment>
<dbReference type="InterPro" id="IPR051920">
    <property type="entry name" value="MPT_Adenylyltrnsfr/MoaC-Rel"/>
</dbReference>
<evidence type="ECO:0000313" key="4">
    <source>
        <dbReference type="EMBL" id="QTA38360.1"/>
    </source>
</evidence>
<dbReference type="RefSeq" id="WP_207567079.1">
    <property type="nucleotide sequence ID" value="NZ_CP071446.1"/>
</dbReference>
<evidence type="ECO:0000256" key="1">
    <source>
        <dbReference type="ARBA" id="ARBA00005046"/>
    </source>
</evidence>
<dbReference type="Pfam" id="PF00994">
    <property type="entry name" value="MoCF_biosynth"/>
    <property type="match status" value="1"/>
</dbReference>
<dbReference type="InterPro" id="IPR001453">
    <property type="entry name" value="MoaB/Mog_dom"/>
</dbReference>
<dbReference type="Proteomes" id="UP000671862">
    <property type="component" value="Chromosome"/>
</dbReference>
<proteinExistence type="predicted"/>
<dbReference type="InterPro" id="IPR036425">
    <property type="entry name" value="MoaB/Mog-like_dom_sf"/>
</dbReference>
<name>A0ABX7S919_9BACT</name>
<sequence>MRVYIITLSDKGYEGNRRDKSGERLKELCSNHGWEIVGYRILPDDKVMIEQTLMKITDDNLADIIFTTGGTGVSPRDVTPEATLAVIEKRLHGIEIAMMVESLKKTPRAIISRAVAGIRKETVIINFPGSVKAVEENFKAIEQAIEHLVEKLQGNDEDCGRR</sequence>
<dbReference type="PANTHER" id="PTHR43764:SF1">
    <property type="entry name" value="MOLYBDOPTERIN MOLYBDOTRANSFERASE"/>
    <property type="match status" value="1"/>
</dbReference>
<keyword evidence="2" id="KW-0501">Molybdenum cofactor biosynthesis</keyword>
<dbReference type="Gene3D" id="3.40.980.10">
    <property type="entry name" value="MoaB/Mog-like domain"/>
    <property type="match status" value="1"/>
</dbReference>
<organism evidence="4 5">
    <name type="scientific">Thermosipho ferrireducens</name>
    <dbReference type="NCBI Taxonomy" id="2571116"/>
    <lineage>
        <taxon>Bacteria</taxon>
        <taxon>Thermotogati</taxon>
        <taxon>Thermotogota</taxon>
        <taxon>Thermotogae</taxon>
        <taxon>Thermotogales</taxon>
        <taxon>Fervidobacteriaceae</taxon>
        <taxon>Thermosipho</taxon>
    </lineage>
</organism>
<dbReference type="SMART" id="SM00852">
    <property type="entry name" value="MoCF_biosynth"/>
    <property type="match status" value="1"/>
</dbReference>
<feature type="domain" description="MoaB/Mog" evidence="3">
    <location>
        <begin position="4"/>
        <end position="148"/>
    </location>
</feature>
<accession>A0ABX7S919</accession>
<evidence type="ECO:0000313" key="5">
    <source>
        <dbReference type="Proteomes" id="UP000671862"/>
    </source>
</evidence>
<protein>
    <submittedName>
        <fullName evidence="4">MogA/MoaB family molybdenum cofactor biosynthesis protein</fullName>
    </submittedName>
</protein>
<gene>
    <name evidence="4" type="ORF">JYK00_02180</name>
</gene>
<evidence type="ECO:0000259" key="3">
    <source>
        <dbReference type="SMART" id="SM00852"/>
    </source>
</evidence>
<evidence type="ECO:0000256" key="2">
    <source>
        <dbReference type="ARBA" id="ARBA00023150"/>
    </source>
</evidence>
<reference evidence="4 5" key="1">
    <citation type="submission" date="2021-03" db="EMBL/GenBank/DDBJ databases">
        <title>Thermosipho ferrireducens sp.nov., an anaerobic thermophilic iron-reducing bacterium isolated from a deep-sea hydrothermal sulfide deposits.</title>
        <authorList>
            <person name="Zeng X."/>
            <person name="Chen Y."/>
            <person name="Shao Z."/>
        </authorList>
    </citation>
    <scope>NUCLEOTIDE SEQUENCE [LARGE SCALE GENOMIC DNA]</scope>
    <source>
        <strain evidence="4 5">JL129W03</strain>
    </source>
</reference>
<dbReference type="NCBIfam" id="TIGR00177">
    <property type="entry name" value="molyb_syn"/>
    <property type="match status" value="1"/>
</dbReference>